<dbReference type="EMBL" id="CADCTN010000094">
    <property type="protein sequence ID" value="CAA9237944.1"/>
    <property type="molecule type" value="Genomic_DNA"/>
</dbReference>
<sequence>CVRWGGYKSDTAKLPSSGSSGDDDCAARRPRISVHRQRA</sequence>
<feature type="non-terminal residue" evidence="2">
    <location>
        <position position="1"/>
    </location>
</feature>
<gene>
    <name evidence="2" type="ORF">AVDCRST_MAG52-1558</name>
</gene>
<accession>A0A6J4I1N7</accession>
<evidence type="ECO:0000313" key="2">
    <source>
        <dbReference type="EMBL" id="CAA9237944.1"/>
    </source>
</evidence>
<feature type="non-terminal residue" evidence="2">
    <location>
        <position position="39"/>
    </location>
</feature>
<evidence type="ECO:0000256" key="1">
    <source>
        <dbReference type="SAM" id="MobiDB-lite"/>
    </source>
</evidence>
<reference evidence="2" key="1">
    <citation type="submission" date="2020-02" db="EMBL/GenBank/DDBJ databases">
        <authorList>
            <person name="Meier V. D."/>
        </authorList>
    </citation>
    <scope>NUCLEOTIDE SEQUENCE</scope>
    <source>
        <strain evidence="2">AVDCRST_MAG52</strain>
    </source>
</reference>
<name>A0A6J4I1N7_9ACTN</name>
<organism evidence="2">
    <name type="scientific">uncultured Blastococcus sp</name>
    <dbReference type="NCBI Taxonomy" id="217144"/>
    <lineage>
        <taxon>Bacteria</taxon>
        <taxon>Bacillati</taxon>
        <taxon>Actinomycetota</taxon>
        <taxon>Actinomycetes</taxon>
        <taxon>Geodermatophilales</taxon>
        <taxon>Geodermatophilaceae</taxon>
        <taxon>Blastococcus</taxon>
        <taxon>environmental samples</taxon>
    </lineage>
</organism>
<proteinExistence type="predicted"/>
<protein>
    <submittedName>
        <fullName evidence="2">Uncharacterized protein</fullName>
    </submittedName>
</protein>
<dbReference type="AlphaFoldDB" id="A0A6J4I1N7"/>
<feature type="region of interest" description="Disordered" evidence="1">
    <location>
        <begin position="1"/>
        <end position="39"/>
    </location>
</feature>
<feature type="compositionally biased region" description="Basic residues" evidence="1">
    <location>
        <begin position="28"/>
        <end position="39"/>
    </location>
</feature>